<feature type="non-terminal residue" evidence="1">
    <location>
        <position position="1"/>
    </location>
</feature>
<sequence>VFVFLKFVPLSEYNLDGQPQFPTNRQNGSRKSKVEHDLATCISIALVWKHLKSTSQIF</sequence>
<reference evidence="1" key="1">
    <citation type="submission" date="2014-05" db="EMBL/GenBank/DDBJ databases">
        <authorList>
            <person name="Chronopoulou M."/>
        </authorList>
    </citation>
    <scope>NUCLEOTIDE SEQUENCE</scope>
    <source>
        <tissue evidence="1">Whole organism</tissue>
    </source>
</reference>
<dbReference type="AlphaFoldDB" id="A0A0K2VJJ6"/>
<evidence type="ECO:0000313" key="1">
    <source>
        <dbReference type="EMBL" id="CDW50648.1"/>
    </source>
</evidence>
<organism evidence="1">
    <name type="scientific">Lepeophtheirus salmonis</name>
    <name type="common">Salmon louse</name>
    <name type="synonym">Caligus salmonis</name>
    <dbReference type="NCBI Taxonomy" id="72036"/>
    <lineage>
        <taxon>Eukaryota</taxon>
        <taxon>Metazoa</taxon>
        <taxon>Ecdysozoa</taxon>
        <taxon>Arthropoda</taxon>
        <taxon>Crustacea</taxon>
        <taxon>Multicrustacea</taxon>
        <taxon>Hexanauplia</taxon>
        <taxon>Copepoda</taxon>
        <taxon>Siphonostomatoida</taxon>
        <taxon>Caligidae</taxon>
        <taxon>Lepeophtheirus</taxon>
    </lineage>
</organism>
<protein>
    <submittedName>
        <fullName evidence="1">Uncharacterized protein</fullName>
    </submittedName>
</protein>
<dbReference type="EMBL" id="HACA01033287">
    <property type="protein sequence ID" value="CDW50648.1"/>
    <property type="molecule type" value="Transcribed_RNA"/>
</dbReference>
<proteinExistence type="predicted"/>
<accession>A0A0K2VJJ6</accession>
<name>A0A0K2VJJ6_LEPSM</name>